<dbReference type="InterPro" id="IPR036388">
    <property type="entry name" value="WH-like_DNA-bd_sf"/>
</dbReference>
<comment type="caution">
    <text evidence="2">The sequence shown here is derived from an EMBL/GenBank/DDBJ whole genome shotgun (WGS) entry which is preliminary data.</text>
</comment>
<dbReference type="SUPFAM" id="SSF56281">
    <property type="entry name" value="Metallo-hydrolase/oxidoreductase"/>
    <property type="match status" value="1"/>
</dbReference>
<dbReference type="InterPro" id="IPR036866">
    <property type="entry name" value="RibonucZ/Hydroxyglut_hydro"/>
</dbReference>
<reference evidence="2 3" key="1">
    <citation type="submission" date="2018-08" db="EMBL/GenBank/DDBJ databases">
        <title>Vibrio isolated from the Eastern China Marginal Seas.</title>
        <authorList>
            <person name="Li Y."/>
        </authorList>
    </citation>
    <scope>NUCLEOTIDE SEQUENCE [LARGE SCALE GENOMIC DNA]</scope>
    <source>
        <strain evidence="2 3">BEI233</strain>
    </source>
</reference>
<proteinExistence type="predicted"/>
<sequence length="368" mass="41721">MKRLLVTVDSTTTDLTKSKTNELTYPIKPDPINGALTFIASGVYLVRMPMDLGLDHINIYLLEDVDGWYVVDTGLATQEVKTIWNKIVNELLFELPIKGLICTHFHYDHASLAPWMMRKFNIPLYMSAGEYLWMRVLADSKTERVSSQLQPFYLTHGVPQDLIDNILSMVESDPLSSIYPSTYNRVREGDVFEIKGRKWQVIMGEGHSPEHICLWSAEDDLLICGDQLLPEISSSVFVNEIEPNANPLKGWLASLEKLQALPKNTLVLPSHGGVFLGLHQRAKIIHSLHQKRLAQLRDVLETQGQCNLYQLMRALFKREMNSMNSMLALGETAAHVNYLLLDKKLKKQHSKDDGTIIYSLSCPSESNI</sequence>
<dbReference type="Gene3D" id="3.60.15.10">
    <property type="entry name" value="Ribonuclease Z/Hydroxyacylglutathione hydrolase-like"/>
    <property type="match status" value="1"/>
</dbReference>
<keyword evidence="2" id="KW-0378">Hydrolase</keyword>
<dbReference type="InterPro" id="IPR001279">
    <property type="entry name" value="Metallo-B-lactamas"/>
</dbReference>
<protein>
    <submittedName>
        <fullName evidence="2">MBL fold metallo-hydrolase</fullName>
    </submittedName>
</protein>
<dbReference type="PANTHER" id="PTHR23131:SF4">
    <property type="entry name" value="METALLO-BETA-LACTAMASE SUPERFAMILY POTEIN"/>
    <property type="match status" value="1"/>
</dbReference>
<keyword evidence="3" id="KW-1185">Reference proteome</keyword>
<dbReference type="Proteomes" id="UP000273252">
    <property type="component" value="Unassembled WGS sequence"/>
</dbReference>
<dbReference type="SMART" id="SM00849">
    <property type="entry name" value="Lactamase_B"/>
    <property type="match status" value="1"/>
</dbReference>
<gene>
    <name evidence="2" type="ORF">DZ860_15780</name>
</gene>
<dbReference type="AlphaFoldDB" id="A0A3A6QM43"/>
<organism evidence="2 3">
    <name type="scientific">Vibrio sinensis</name>
    <dbReference type="NCBI Taxonomy" id="2302434"/>
    <lineage>
        <taxon>Bacteria</taxon>
        <taxon>Pseudomonadati</taxon>
        <taxon>Pseudomonadota</taxon>
        <taxon>Gammaproteobacteria</taxon>
        <taxon>Vibrionales</taxon>
        <taxon>Vibrionaceae</taxon>
        <taxon>Vibrio</taxon>
    </lineage>
</organism>
<accession>A0A3A6QM43</accession>
<evidence type="ECO:0000259" key="1">
    <source>
        <dbReference type="SMART" id="SM00849"/>
    </source>
</evidence>
<dbReference type="OrthoDB" id="9815874at2"/>
<evidence type="ECO:0000313" key="2">
    <source>
        <dbReference type="EMBL" id="RJX68903.1"/>
    </source>
</evidence>
<dbReference type="InterPro" id="IPR050662">
    <property type="entry name" value="Sec-metab_biosynth-thioest"/>
</dbReference>
<feature type="domain" description="Metallo-beta-lactamase" evidence="1">
    <location>
        <begin position="56"/>
        <end position="271"/>
    </location>
</feature>
<evidence type="ECO:0000313" key="3">
    <source>
        <dbReference type="Proteomes" id="UP000273252"/>
    </source>
</evidence>
<dbReference type="InterPro" id="IPR048933">
    <property type="entry name" value="B_lactamase-like_C"/>
</dbReference>
<name>A0A3A6QM43_9VIBR</name>
<dbReference type="PANTHER" id="PTHR23131">
    <property type="entry name" value="ENDORIBONUCLEASE LACTB2"/>
    <property type="match status" value="1"/>
</dbReference>
<dbReference type="Gene3D" id="1.10.10.10">
    <property type="entry name" value="Winged helix-like DNA-binding domain superfamily/Winged helix DNA-binding domain"/>
    <property type="match status" value="1"/>
</dbReference>
<dbReference type="Pfam" id="PF00753">
    <property type="entry name" value="Lactamase_B"/>
    <property type="match status" value="1"/>
</dbReference>
<dbReference type="EMBL" id="QVMU01000017">
    <property type="protein sequence ID" value="RJX68903.1"/>
    <property type="molecule type" value="Genomic_DNA"/>
</dbReference>
<dbReference type="GO" id="GO:0016787">
    <property type="term" value="F:hydrolase activity"/>
    <property type="evidence" value="ECO:0007669"/>
    <property type="project" value="UniProtKB-KW"/>
</dbReference>
<dbReference type="Pfam" id="PF21221">
    <property type="entry name" value="B_lactamase-like_C"/>
    <property type="match status" value="1"/>
</dbReference>